<protein>
    <recommendedName>
        <fullName evidence="2">NTF2 domain-containing protein</fullName>
    </recommendedName>
</protein>
<accession>A0A2Z6NLJ5</accession>
<reference evidence="4" key="1">
    <citation type="journal article" date="2017" name="Front. Plant Sci.">
        <title>Climate Clever Clovers: New Paradigm to Reduce the Environmental Footprint of Ruminants by Breeding Low Methanogenic Forages Utilizing Haplotype Variation.</title>
        <authorList>
            <person name="Kaur P."/>
            <person name="Appels R."/>
            <person name="Bayer P.E."/>
            <person name="Keeble-Gagnere G."/>
            <person name="Wang J."/>
            <person name="Hirakawa H."/>
            <person name="Shirasawa K."/>
            <person name="Vercoe P."/>
            <person name="Stefanova K."/>
            <person name="Durmic Z."/>
            <person name="Nichols P."/>
            <person name="Revell C."/>
            <person name="Isobe S.N."/>
            <person name="Edwards D."/>
            <person name="Erskine W."/>
        </authorList>
    </citation>
    <scope>NUCLEOTIDE SEQUENCE [LARGE SCALE GENOMIC DNA]</scope>
    <source>
        <strain evidence="4">cv. Daliak</strain>
    </source>
</reference>
<dbReference type="OrthoDB" id="339151at2759"/>
<feature type="domain" description="NTF2" evidence="2">
    <location>
        <begin position="14"/>
        <end position="43"/>
    </location>
</feature>
<dbReference type="InterPro" id="IPR018222">
    <property type="entry name" value="Nuclear_transport_factor_2_euk"/>
</dbReference>
<dbReference type="GO" id="GO:0005829">
    <property type="term" value="C:cytosol"/>
    <property type="evidence" value="ECO:0007669"/>
    <property type="project" value="TreeGrafter"/>
</dbReference>
<dbReference type="Proteomes" id="UP000242715">
    <property type="component" value="Unassembled WGS sequence"/>
</dbReference>
<dbReference type="SUPFAM" id="SSF54427">
    <property type="entry name" value="NTF2-like"/>
    <property type="match status" value="1"/>
</dbReference>
<dbReference type="AlphaFoldDB" id="A0A2Z6NLJ5"/>
<dbReference type="InterPro" id="IPR032710">
    <property type="entry name" value="NTF2-like_dom_sf"/>
</dbReference>
<organism evidence="3 4">
    <name type="scientific">Trifolium subterraneum</name>
    <name type="common">Subterranean clover</name>
    <dbReference type="NCBI Taxonomy" id="3900"/>
    <lineage>
        <taxon>Eukaryota</taxon>
        <taxon>Viridiplantae</taxon>
        <taxon>Streptophyta</taxon>
        <taxon>Embryophyta</taxon>
        <taxon>Tracheophyta</taxon>
        <taxon>Spermatophyta</taxon>
        <taxon>Magnoliopsida</taxon>
        <taxon>eudicotyledons</taxon>
        <taxon>Gunneridae</taxon>
        <taxon>Pentapetalae</taxon>
        <taxon>rosids</taxon>
        <taxon>fabids</taxon>
        <taxon>Fabales</taxon>
        <taxon>Fabaceae</taxon>
        <taxon>Papilionoideae</taxon>
        <taxon>50 kb inversion clade</taxon>
        <taxon>NPAAA clade</taxon>
        <taxon>Hologalegina</taxon>
        <taxon>IRL clade</taxon>
        <taxon>Trifolieae</taxon>
        <taxon>Trifolium</taxon>
    </lineage>
</organism>
<dbReference type="GO" id="GO:1990904">
    <property type="term" value="C:ribonucleoprotein complex"/>
    <property type="evidence" value="ECO:0007669"/>
    <property type="project" value="TreeGrafter"/>
</dbReference>
<evidence type="ECO:0000313" key="4">
    <source>
        <dbReference type="Proteomes" id="UP000242715"/>
    </source>
</evidence>
<dbReference type="PROSITE" id="PS50177">
    <property type="entry name" value="NTF2_DOMAIN"/>
    <property type="match status" value="1"/>
</dbReference>
<evidence type="ECO:0000259" key="2">
    <source>
        <dbReference type="PROSITE" id="PS50177"/>
    </source>
</evidence>
<dbReference type="GO" id="GO:0003729">
    <property type="term" value="F:mRNA binding"/>
    <property type="evidence" value="ECO:0007669"/>
    <property type="project" value="TreeGrafter"/>
</dbReference>
<dbReference type="PANTHER" id="PTHR10693:SF58">
    <property type="entry name" value="OS02G0131700 PROTEIN"/>
    <property type="match status" value="1"/>
</dbReference>
<keyword evidence="1" id="KW-0694">RNA-binding</keyword>
<gene>
    <name evidence="3" type="ORF">TSUD_13400</name>
</gene>
<dbReference type="PANTHER" id="PTHR10693">
    <property type="entry name" value="RAS GTPASE-ACTIVATING PROTEIN-BINDING PROTEIN"/>
    <property type="match status" value="1"/>
</dbReference>
<name>A0A2Z6NLJ5_TRISU</name>
<evidence type="ECO:0000313" key="3">
    <source>
        <dbReference type="EMBL" id="GAU42873.1"/>
    </source>
</evidence>
<dbReference type="InterPro" id="IPR002075">
    <property type="entry name" value="NTF2_dom"/>
</dbReference>
<evidence type="ECO:0000256" key="1">
    <source>
        <dbReference type="ARBA" id="ARBA00022884"/>
    </source>
</evidence>
<sequence length="59" mass="6626">MATPFPIPLTAAQVGTYFVGQYYHVLQNQPEFVHQFYSDASTMLRIDGNSRETATAMLV</sequence>
<keyword evidence="4" id="KW-1185">Reference proteome</keyword>
<dbReference type="EMBL" id="DF973944">
    <property type="protein sequence ID" value="GAU42873.1"/>
    <property type="molecule type" value="Genomic_DNA"/>
</dbReference>
<dbReference type="InterPro" id="IPR039539">
    <property type="entry name" value="Ras_GTPase_bind_prot"/>
</dbReference>
<proteinExistence type="predicted"/>
<dbReference type="Gene3D" id="3.10.450.50">
    <property type="match status" value="1"/>
</dbReference>
<dbReference type="Pfam" id="PF02136">
    <property type="entry name" value="NTF2"/>
    <property type="match status" value="1"/>
</dbReference>